<gene>
    <name evidence="1" type="ORF">OUZ56_020990</name>
</gene>
<organism evidence="1 2">
    <name type="scientific">Daphnia magna</name>
    <dbReference type="NCBI Taxonomy" id="35525"/>
    <lineage>
        <taxon>Eukaryota</taxon>
        <taxon>Metazoa</taxon>
        <taxon>Ecdysozoa</taxon>
        <taxon>Arthropoda</taxon>
        <taxon>Crustacea</taxon>
        <taxon>Branchiopoda</taxon>
        <taxon>Diplostraca</taxon>
        <taxon>Cladocera</taxon>
        <taxon>Anomopoda</taxon>
        <taxon>Daphniidae</taxon>
        <taxon>Daphnia</taxon>
    </lineage>
</organism>
<name>A0ABQ9ZG27_9CRUS</name>
<dbReference type="Proteomes" id="UP001234178">
    <property type="component" value="Unassembled WGS sequence"/>
</dbReference>
<protein>
    <submittedName>
        <fullName evidence="1">Uncharacterized protein</fullName>
    </submittedName>
</protein>
<comment type="caution">
    <text evidence="1">The sequence shown here is derived from an EMBL/GenBank/DDBJ whole genome shotgun (WGS) entry which is preliminary data.</text>
</comment>
<accession>A0ABQ9ZG27</accession>
<reference evidence="1 2" key="1">
    <citation type="journal article" date="2023" name="Nucleic Acids Res.">
        <title>The hologenome of Daphnia magna reveals possible DNA methylation and microbiome-mediated evolution of the host genome.</title>
        <authorList>
            <person name="Chaturvedi A."/>
            <person name="Li X."/>
            <person name="Dhandapani V."/>
            <person name="Marshall H."/>
            <person name="Kissane S."/>
            <person name="Cuenca-Cambronero M."/>
            <person name="Asole G."/>
            <person name="Calvet F."/>
            <person name="Ruiz-Romero M."/>
            <person name="Marangio P."/>
            <person name="Guigo R."/>
            <person name="Rago D."/>
            <person name="Mirbahai L."/>
            <person name="Eastwood N."/>
            <person name="Colbourne J.K."/>
            <person name="Zhou J."/>
            <person name="Mallon E."/>
            <person name="Orsini L."/>
        </authorList>
    </citation>
    <scope>NUCLEOTIDE SEQUENCE [LARGE SCALE GENOMIC DNA]</scope>
    <source>
        <strain evidence="1">LRV0_1</strain>
    </source>
</reference>
<evidence type="ECO:0000313" key="1">
    <source>
        <dbReference type="EMBL" id="KAK4011881.1"/>
    </source>
</evidence>
<dbReference type="EMBL" id="JAOYFB010000003">
    <property type="protein sequence ID" value="KAK4011881.1"/>
    <property type="molecule type" value="Genomic_DNA"/>
</dbReference>
<evidence type="ECO:0000313" key="2">
    <source>
        <dbReference type="Proteomes" id="UP001234178"/>
    </source>
</evidence>
<sequence>MNGLFLKLLVEPIISMHFRPIQFETLSPFISYWDRPLDTINDMLCCSLKLPIRRLSAFTEEMWNYGYAIDVVQI</sequence>
<proteinExistence type="predicted"/>
<keyword evidence="2" id="KW-1185">Reference proteome</keyword>